<dbReference type="EMBL" id="CP117466">
    <property type="protein sequence ID" value="WDA11664.1"/>
    <property type="molecule type" value="Genomic_DNA"/>
</dbReference>
<accession>A0ABY7US21</accession>
<reference evidence="1 2" key="1">
    <citation type="submission" date="2023-02" db="EMBL/GenBank/DDBJ databases">
        <title>Whole genome sequenc of Paracoccus marcusii MBLB0836.</title>
        <authorList>
            <person name="Seo M.-J."/>
            <person name="Cho E.-S."/>
            <person name="Hwang C.Y."/>
        </authorList>
    </citation>
    <scope>NUCLEOTIDE SEQUENCE [LARGE SCALE GENOMIC DNA]</scope>
    <source>
        <strain evidence="1 2">MBLB0836</strain>
    </source>
</reference>
<dbReference type="RefSeq" id="WP_273742871.1">
    <property type="nucleotide sequence ID" value="NZ_CP117466.1"/>
</dbReference>
<evidence type="ECO:0008006" key="3">
    <source>
        <dbReference type="Google" id="ProtNLM"/>
    </source>
</evidence>
<evidence type="ECO:0000313" key="1">
    <source>
        <dbReference type="EMBL" id="WDA11664.1"/>
    </source>
</evidence>
<keyword evidence="2" id="KW-1185">Reference proteome</keyword>
<proteinExistence type="predicted"/>
<evidence type="ECO:0000313" key="2">
    <source>
        <dbReference type="Proteomes" id="UP001216899"/>
    </source>
</evidence>
<gene>
    <name evidence="1" type="ORF">PRL19_10170</name>
</gene>
<protein>
    <recommendedName>
        <fullName evidence="3">Minor tail protein</fullName>
    </recommendedName>
</protein>
<dbReference type="Proteomes" id="UP001216899">
    <property type="component" value="Chromosome"/>
</dbReference>
<organism evidence="1 2">
    <name type="scientific">Paracoccus marcusii</name>
    <dbReference type="NCBI Taxonomy" id="59779"/>
    <lineage>
        <taxon>Bacteria</taxon>
        <taxon>Pseudomonadati</taxon>
        <taxon>Pseudomonadota</taxon>
        <taxon>Alphaproteobacteria</taxon>
        <taxon>Rhodobacterales</taxon>
        <taxon>Paracoccaceae</taxon>
        <taxon>Paracoccus</taxon>
    </lineage>
</organism>
<name>A0ABY7US21_9RHOB</name>
<sequence>MEDWQAIAAEVAGALGDVGYVATLSRMTKTGTQYEWDGPSDTETETFPVSVVEDDTSVRYSRDDAGTLIPRNVRVLMVAANGEAPRMGDTITLADGPQEITRVVALQPGGTALLYEVEIAA</sequence>